<dbReference type="InterPro" id="IPR025391">
    <property type="entry name" value="DUF4123"/>
</dbReference>
<evidence type="ECO:0000313" key="2">
    <source>
        <dbReference type="EMBL" id="MDY4378873.1"/>
    </source>
</evidence>
<dbReference type="EMBL" id="JAXHOZ010000052">
    <property type="protein sequence ID" value="MDY4378873.1"/>
    <property type="molecule type" value="Genomic_DNA"/>
</dbReference>
<dbReference type="RefSeq" id="WP_320714552.1">
    <property type="nucleotide sequence ID" value="NZ_JAXHOZ010000052.1"/>
</dbReference>
<protein>
    <submittedName>
        <fullName evidence="2">DUF4123 domain-containing protein</fullName>
    </submittedName>
</protein>
<accession>A0AAW9HCT2</accession>
<organism evidence="2 3">
    <name type="scientific">Pectobacterium brasiliense</name>
    <dbReference type="NCBI Taxonomy" id="180957"/>
    <lineage>
        <taxon>Bacteria</taxon>
        <taxon>Pseudomonadati</taxon>
        <taxon>Pseudomonadota</taxon>
        <taxon>Gammaproteobacteria</taxon>
        <taxon>Enterobacterales</taxon>
        <taxon>Pectobacteriaceae</taxon>
        <taxon>Pectobacterium</taxon>
    </lineage>
</organism>
<proteinExistence type="predicted"/>
<dbReference type="Proteomes" id="UP001269968">
    <property type="component" value="Unassembled WGS sequence"/>
</dbReference>
<feature type="domain" description="DUF4123" evidence="1">
    <location>
        <begin position="21"/>
        <end position="133"/>
    </location>
</feature>
<dbReference type="Pfam" id="PF13503">
    <property type="entry name" value="DUF4123"/>
    <property type="match status" value="1"/>
</dbReference>
<gene>
    <name evidence="2" type="ORF">SOV92_13685</name>
</gene>
<evidence type="ECO:0000259" key="1">
    <source>
        <dbReference type="Pfam" id="PF13503"/>
    </source>
</evidence>
<sequence length="312" mass="37135">MATAKEEGRRRKKTVSEITRWAIVDAAVEPELFSMLEQLDPPHASLYAEPVPEDIGRLAPHLVQVDDRVFHWLNRRKTPWGILLETTSEMKILRQHLRKYLHVQIPNEEKPVFFRFYDPRNIWSFCDVMTEWELFCFMGPIEKIMTIYDGAVREETFNSVRVQFPITAKSRMKLLKFSQSQIDILNIHSEARYVDEVFSKTLIKYKEKIHHISHSSNQSDPEQDFYFYKDSQENSTTFSVKHIVSECYYFCKEHNINDDRSIRELIHLLIEKDYYSLEQAPEFWRNSLLREDLPGHYRVSNLFKDVLGEYSA</sequence>
<dbReference type="AlphaFoldDB" id="A0AAW9HCT2"/>
<name>A0AAW9HCT2_9GAMM</name>
<comment type="caution">
    <text evidence="2">The sequence shown here is derived from an EMBL/GenBank/DDBJ whole genome shotgun (WGS) entry which is preliminary data.</text>
</comment>
<evidence type="ECO:0000313" key="3">
    <source>
        <dbReference type="Proteomes" id="UP001269968"/>
    </source>
</evidence>
<reference evidence="2" key="1">
    <citation type="submission" date="2023-11" db="EMBL/GenBank/DDBJ databases">
        <title>Comparative genomics revealed phylogeny of phytopathogenic Pectobacterium aroidearum based on whole-genome sequencing and function of putative horizontal acquire islands in P. aroidearum PccS1.</title>
        <authorList>
            <person name="Fan J."/>
            <person name="Yang L."/>
        </authorList>
    </citation>
    <scope>NUCLEOTIDE SEQUENCE</scope>
    <source>
        <strain evidence="2">NJAU140</strain>
    </source>
</reference>